<evidence type="ECO:0000313" key="11">
    <source>
        <dbReference type="Proteomes" id="UP000092952"/>
    </source>
</evidence>
<keyword evidence="4" id="KW-0223">Dioxygenase</keyword>
<keyword evidence="11" id="KW-1185">Reference proteome</keyword>
<evidence type="ECO:0000256" key="2">
    <source>
        <dbReference type="ARBA" id="ARBA00022714"/>
    </source>
</evidence>
<keyword evidence="5" id="KW-0560">Oxidoreductase</keyword>
<evidence type="ECO:0000256" key="4">
    <source>
        <dbReference type="ARBA" id="ARBA00022964"/>
    </source>
</evidence>
<evidence type="ECO:0000259" key="9">
    <source>
        <dbReference type="PROSITE" id="PS51296"/>
    </source>
</evidence>
<dbReference type="PANTHER" id="PTHR43756">
    <property type="entry name" value="CHOLINE MONOOXYGENASE, CHLOROPLASTIC"/>
    <property type="match status" value="1"/>
</dbReference>
<reference evidence="11" key="1">
    <citation type="submission" date="2016-03" db="EMBL/GenBank/DDBJ databases">
        <title>Complete genome sequence of Solimmundus cernigliae, representing a novel lineage of polycyclic aromatic hydrocarbon degraders within the Gammaproteobacteria.</title>
        <authorList>
            <person name="Singleton D.R."/>
            <person name="Dickey A.N."/>
            <person name="Scholl E.H."/>
            <person name="Wright F.A."/>
            <person name="Aitken M.D."/>
        </authorList>
    </citation>
    <scope>NUCLEOTIDE SEQUENCE [LARGE SCALE GENOMIC DNA]</scope>
    <source>
        <strain evidence="11">TR3.2</strain>
    </source>
</reference>
<keyword evidence="8" id="KW-0520">NAD</keyword>
<dbReference type="Gene3D" id="2.102.10.10">
    <property type="entry name" value="Rieske [2Fe-2S] iron-sulphur domain"/>
    <property type="match status" value="1"/>
</dbReference>
<dbReference type="OrthoDB" id="9769355at2"/>
<dbReference type="PANTHER" id="PTHR43756:SF1">
    <property type="entry name" value="3-PHENYLPROPIONATE_CINNAMIC ACID DIOXYGENASE SUBUNIT ALPHA"/>
    <property type="match status" value="1"/>
</dbReference>
<evidence type="ECO:0000256" key="1">
    <source>
        <dbReference type="ARBA" id="ARBA00008751"/>
    </source>
</evidence>
<sequence>MDQITDRDGLKLAELLDCVQDAPDQGRFEVARRIFADPAIFELEMRNIFESTWVYLAHESQIPNANDFVAARIGRKPVLVTRGEDGQVHAFLNSCSHRGAELTSSKRGNKRTLTCPYHGWVYDSSGHCVNVDAQPRGGYTDYFTGLSHDLAKVKVGVYRGFVFGSLNEAVEPLAQYLGGSAAVIDAMADQSPDGLELIRGGIRYTCRANWKMQLENIDGYHFFPVHTSYIGLILERQKKATNALKTIDPTQMASLPGGSYQFENGHSMDWGLMPNGDDRPLGFQRERITRQFGPDKARWMIDAVRNLVVFPNLLLMDQSSSTVRIVHPLSVDQTLIEVYCVAPKGEPKAARERRLRQFEDFLGPAGLATPDDQAVMEACQRGFMASRRPYLQGHFRGMTHVTAGADDNARAIGLAPQFSGSDIDDETFTHTQYRQWLRLMTQAD</sequence>
<dbReference type="InterPro" id="IPR015881">
    <property type="entry name" value="ARHD_Rieske_2Fe_2S"/>
</dbReference>
<dbReference type="InterPro" id="IPR015879">
    <property type="entry name" value="Ring_hydroxy_dOase_asu_C_dom"/>
</dbReference>
<evidence type="ECO:0000256" key="8">
    <source>
        <dbReference type="ARBA" id="ARBA00023027"/>
    </source>
</evidence>
<dbReference type="AlphaFoldDB" id="A0A1B1YUW2"/>
<gene>
    <name evidence="10" type="ORF">PG2T_10535</name>
</gene>
<dbReference type="GO" id="GO:0051537">
    <property type="term" value="F:2 iron, 2 sulfur cluster binding"/>
    <property type="evidence" value="ECO:0007669"/>
    <property type="project" value="UniProtKB-KW"/>
</dbReference>
<keyword evidence="3" id="KW-0479">Metal-binding</keyword>
<proteinExistence type="inferred from homology"/>
<dbReference type="CDD" id="cd08879">
    <property type="entry name" value="RHO_alpha_C_AntDO-like"/>
    <property type="match status" value="1"/>
</dbReference>
<dbReference type="InParanoid" id="A0A1B1YUW2"/>
<dbReference type="STRING" id="1810504.PG2T_10535"/>
<keyword evidence="2" id="KW-0001">2Fe-2S</keyword>
<dbReference type="SUPFAM" id="SSF50022">
    <property type="entry name" value="ISP domain"/>
    <property type="match status" value="1"/>
</dbReference>
<dbReference type="InterPro" id="IPR001663">
    <property type="entry name" value="Rng_hydr_dOase-A"/>
</dbReference>
<dbReference type="GO" id="GO:0005506">
    <property type="term" value="F:iron ion binding"/>
    <property type="evidence" value="ECO:0007669"/>
    <property type="project" value="InterPro"/>
</dbReference>
<evidence type="ECO:0000313" key="10">
    <source>
        <dbReference type="EMBL" id="ANX04565.1"/>
    </source>
</evidence>
<dbReference type="PROSITE" id="PS51296">
    <property type="entry name" value="RIESKE"/>
    <property type="match status" value="1"/>
</dbReference>
<dbReference type="RefSeq" id="WP_068805018.1">
    <property type="nucleotide sequence ID" value="NZ_CP014671.1"/>
</dbReference>
<dbReference type="SUPFAM" id="SSF55961">
    <property type="entry name" value="Bet v1-like"/>
    <property type="match status" value="1"/>
</dbReference>
<keyword evidence="7" id="KW-0411">Iron-sulfur</keyword>
<feature type="domain" description="Rieske" evidence="9">
    <location>
        <begin position="54"/>
        <end position="164"/>
    </location>
</feature>
<dbReference type="Pfam" id="PF00848">
    <property type="entry name" value="Ring_hydroxyl_A"/>
    <property type="match status" value="1"/>
</dbReference>
<accession>A0A1B1YUW2</accession>
<dbReference type="PRINTS" id="PR00090">
    <property type="entry name" value="RNGDIOXGNASE"/>
</dbReference>
<evidence type="ECO:0000256" key="7">
    <source>
        <dbReference type="ARBA" id="ARBA00023014"/>
    </source>
</evidence>
<dbReference type="EMBL" id="CP014671">
    <property type="protein sequence ID" value="ANX04565.1"/>
    <property type="molecule type" value="Genomic_DNA"/>
</dbReference>
<dbReference type="Gene3D" id="3.90.380.10">
    <property type="entry name" value="Naphthalene 1,2-dioxygenase Alpha Subunit, Chain A, domain 1"/>
    <property type="match status" value="1"/>
</dbReference>
<evidence type="ECO:0000256" key="5">
    <source>
        <dbReference type="ARBA" id="ARBA00023002"/>
    </source>
</evidence>
<name>A0A1B1YUW2_9GAMM</name>
<evidence type="ECO:0000256" key="6">
    <source>
        <dbReference type="ARBA" id="ARBA00023004"/>
    </source>
</evidence>
<comment type="similarity">
    <text evidence="1">Belongs to the bacterial ring-hydroxylating dioxygenase alpha subunit family.</text>
</comment>
<dbReference type="PROSITE" id="PS00570">
    <property type="entry name" value="RING_HYDROXYL_ALPHA"/>
    <property type="match status" value="1"/>
</dbReference>
<keyword evidence="6" id="KW-0408">Iron</keyword>
<dbReference type="InterPro" id="IPR036922">
    <property type="entry name" value="Rieske_2Fe-2S_sf"/>
</dbReference>
<dbReference type="InterPro" id="IPR017941">
    <property type="entry name" value="Rieske_2Fe-2S"/>
</dbReference>
<dbReference type="Proteomes" id="UP000092952">
    <property type="component" value="Chromosome"/>
</dbReference>
<organism evidence="10 11">
    <name type="scientific">Immundisolibacter cernigliae</name>
    <dbReference type="NCBI Taxonomy" id="1810504"/>
    <lineage>
        <taxon>Bacteria</taxon>
        <taxon>Pseudomonadati</taxon>
        <taxon>Pseudomonadota</taxon>
        <taxon>Gammaproteobacteria</taxon>
        <taxon>Immundisolibacterales</taxon>
        <taxon>Immundisolibacteraceae</taxon>
        <taxon>Immundisolibacter</taxon>
    </lineage>
</organism>
<protein>
    <recommendedName>
        <fullName evidence="9">Rieske domain-containing protein</fullName>
    </recommendedName>
</protein>
<dbReference type="Pfam" id="PF00355">
    <property type="entry name" value="Rieske"/>
    <property type="match status" value="1"/>
</dbReference>
<dbReference type="GO" id="GO:0051213">
    <property type="term" value="F:dioxygenase activity"/>
    <property type="evidence" value="ECO:0007669"/>
    <property type="project" value="UniProtKB-KW"/>
</dbReference>
<evidence type="ECO:0000256" key="3">
    <source>
        <dbReference type="ARBA" id="ARBA00022723"/>
    </source>
</evidence>
<dbReference type="KEGG" id="gbi:PG2T_10535"/>